<dbReference type="SUPFAM" id="SSF52440">
    <property type="entry name" value="PreATP-grasp domain"/>
    <property type="match status" value="1"/>
</dbReference>
<proteinExistence type="inferred from homology"/>
<dbReference type="InterPro" id="IPR011095">
    <property type="entry name" value="Dala_Dala_lig_C"/>
</dbReference>
<dbReference type="SUPFAM" id="SSF56059">
    <property type="entry name" value="Glutathione synthetase ATP-binding domain-like"/>
    <property type="match status" value="1"/>
</dbReference>
<dbReference type="PROSITE" id="PS00843">
    <property type="entry name" value="DALA_DALA_LIGASE_1"/>
    <property type="match status" value="1"/>
</dbReference>
<dbReference type="InterPro" id="IPR011761">
    <property type="entry name" value="ATP-grasp"/>
</dbReference>
<evidence type="ECO:0000313" key="17">
    <source>
        <dbReference type="Proteomes" id="UP000786183"/>
    </source>
</evidence>
<reference evidence="16 17" key="1">
    <citation type="submission" date="2020-07" db="EMBL/GenBank/DDBJ databases">
        <title>Transfer of Campylobacter canadensis to the novel genus Avispirillum gen. nov., that also includes two novel species recovered from migratory waterfowl: Avispirillum anseris sp. nov. and Avispirillum brantae sp. nov.</title>
        <authorList>
            <person name="Miller W.G."/>
            <person name="Chapman M.H."/>
            <person name="Yee E."/>
            <person name="Inglis G.D."/>
        </authorList>
    </citation>
    <scope>NUCLEOTIDE SEQUENCE [LARGE SCALE GENOMIC DNA]</scope>
    <source>
        <strain evidence="16 17">L283</strain>
    </source>
</reference>
<accession>A0ABS7WRS4</accession>
<dbReference type="RefSeq" id="WP_224325276.1">
    <property type="nucleotide sequence ID" value="NZ_JACGBB010000006.1"/>
</dbReference>
<keyword evidence="7 16" id="KW-0436">Ligase</keyword>
<keyword evidence="8 14" id="KW-0547">Nucleotide-binding</keyword>
<evidence type="ECO:0000256" key="3">
    <source>
        <dbReference type="ARBA" id="ARBA00004496"/>
    </source>
</evidence>
<organism evidence="16 17">
    <name type="scientific">Campylobacter canadensis</name>
    <dbReference type="NCBI Taxonomy" id="449520"/>
    <lineage>
        <taxon>Bacteria</taxon>
        <taxon>Pseudomonadati</taxon>
        <taxon>Campylobacterota</taxon>
        <taxon>Epsilonproteobacteria</taxon>
        <taxon>Campylobacterales</taxon>
        <taxon>Campylobacteraceae</taxon>
        <taxon>Campylobacter</taxon>
    </lineage>
</organism>
<evidence type="ECO:0000256" key="6">
    <source>
        <dbReference type="ARBA" id="ARBA00022490"/>
    </source>
</evidence>
<dbReference type="Gene3D" id="3.40.50.20">
    <property type="match status" value="1"/>
</dbReference>
<dbReference type="InterPro" id="IPR016185">
    <property type="entry name" value="PreATP-grasp_dom_sf"/>
</dbReference>
<evidence type="ECO:0000256" key="4">
    <source>
        <dbReference type="ARBA" id="ARBA00010871"/>
    </source>
</evidence>
<comment type="subcellular location">
    <subcellularLocation>
        <location evidence="3">Cytoplasm</location>
    </subcellularLocation>
</comment>
<keyword evidence="6" id="KW-0963">Cytoplasm</keyword>
<name>A0ABS7WRS4_9BACT</name>
<dbReference type="Pfam" id="PF07478">
    <property type="entry name" value="Dala_Dala_lig_C"/>
    <property type="match status" value="1"/>
</dbReference>
<comment type="caution">
    <text evidence="16">The sequence shown here is derived from an EMBL/GenBank/DDBJ whole genome shotgun (WGS) entry which is preliminary data.</text>
</comment>
<comment type="cofactor">
    <cofactor evidence="2">
        <name>Mg(2+)</name>
        <dbReference type="ChEBI" id="CHEBI:18420"/>
    </cofactor>
</comment>
<comment type="similarity">
    <text evidence="4">Belongs to the D-alanine--D-alanine ligase family.</text>
</comment>
<dbReference type="PANTHER" id="PTHR23132">
    <property type="entry name" value="D-ALANINE--D-ALANINE LIGASE"/>
    <property type="match status" value="1"/>
</dbReference>
<dbReference type="Gene3D" id="3.30.470.20">
    <property type="entry name" value="ATP-grasp fold, B domain"/>
    <property type="match status" value="1"/>
</dbReference>
<evidence type="ECO:0000256" key="10">
    <source>
        <dbReference type="ARBA" id="ARBA00022960"/>
    </source>
</evidence>
<evidence type="ECO:0000313" key="16">
    <source>
        <dbReference type="EMBL" id="MBZ7987238.1"/>
    </source>
</evidence>
<dbReference type="PANTHER" id="PTHR23132:SF23">
    <property type="entry name" value="D-ALANINE--D-ALANINE LIGASE B"/>
    <property type="match status" value="1"/>
</dbReference>
<evidence type="ECO:0000256" key="11">
    <source>
        <dbReference type="ARBA" id="ARBA00022984"/>
    </source>
</evidence>
<comment type="catalytic activity">
    <reaction evidence="13">
        <text>2 D-alanine + ATP = D-alanyl-D-alanine + ADP + phosphate + H(+)</text>
        <dbReference type="Rhea" id="RHEA:11224"/>
        <dbReference type="ChEBI" id="CHEBI:15378"/>
        <dbReference type="ChEBI" id="CHEBI:30616"/>
        <dbReference type="ChEBI" id="CHEBI:43474"/>
        <dbReference type="ChEBI" id="CHEBI:57416"/>
        <dbReference type="ChEBI" id="CHEBI:57822"/>
        <dbReference type="ChEBI" id="CHEBI:456216"/>
        <dbReference type="EC" id="6.3.2.4"/>
    </reaction>
</comment>
<evidence type="ECO:0000256" key="1">
    <source>
        <dbReference type="ARBA" id="ARBA00001936"/>
    </source>
</evidence>
<dbReference type="Pfam" id="PF01820">
    <property type="entry name" value="Dala_Dala_lig_N"/>
    <property type="match status" value="1"/>
</dbReference>
<dbReference type="InterPro" id="IPR011127">
    <property type="entry name" value="Dala_Dala_lig_N"/>
</dbReference>
<keyword evidence="10" id="KW-0133">Cell shape</keyword>
<evidence type="ECO:0000256" key="8">
    <source>
        <dbReference type="ARBA" id="ARBA00022741"/>
    </source>
</evidence>
<feature type="domain" description="ATP-grasp" evidence="15">
    <location>
        <begin position="132"/>
        <end position="322"/>
    </location>
</feature>
<dbReference type="GO" id="GO:0016874">
    <property type="term" value="F:ligase activity"/>
    <property type="evidence" value="ECO:0007669"/>
    <property type="project" value="UniProtKB-KW"/>
</dbReference>
<dbReference type="InterPro" id="IPR013815">
    <property type="entry name" value="ATP_grasp_subdomain_1"/>
</dbReference>
<evidence type="ECO:0000256" key="14">
    <source>
        <dbReference type="PROSITE-ProRule" id="PRU00409"/>
    </source>
</evidence>
<evidence type="ECO:0000256" key="12">
    <source>
        <dbReference type="ARBA" id="ARBA00023316"/>
    </source>
</evidence>
<evidence type="ECO:0000256" key="2">
    <source>
        <dbReference type="ARBA" id="ARBA00001946"/>
    </source>
</evidence>
<keyword evidence="11" id="KW-0573">Peptidoglycan synthesis</keyword>
<sequence>MKKAIIFGANSYEHEISIVSAITLSNILEDVKFIYVDFEHNFYLIDKKNMNAQFFAKKDFKKQKRIYISNGGFYEKSLFSQNKIDIDLIINTIHGKIGEDGTMAALLDFFNIKYIGPRINASSISIDKHLTKLYANEVGVKSLKYYLNPTSTQGLEFPLILKPANLGSSIGIAIANNSSEFAYALDSAKEYDDKIIAEPYFENIQEINLAGYFDGEKIVFSKFEEPKKDGHLDFSQKYLVFKQKEIQEVKLSEEIQNKLKDAFSKIYMPLFKGALIRCDFFIKDNEIFLNEINPNPGSYANYLFDDFEKELNSLANSIKNNENIKENYSFLQKIVQAK</sequence>
<dbReference type="Gene3D" id="3.30.1490.20">
    <property type="entry name" value="ATP-grasp fold, A domain"/>
    <property type="match status" value="1"/>
</dbReference>
<evidence type="ECO:0000256" key="13">
    <source>
        <dbReference type="ARBA" id="ARBA00047614"/>
    </source>
</evidence>
<evidence type="ECO:0000256" key="7">
    <source>
        <dbReference type="ARBA" id="ARBA00022598"/>
    </source>
</evidence>
<dbReference type="EMBL" id="JACGBB010000006">
    <property type="protein sequence ID" value="MBZ7987238.1"/>
    <property type="molecule type" value="Genomic_DNA"/>
</dbReference>
<gene>
    <name evidence="16" type="ORF">AVCANL283_03805</name>
</gene>
<evidence type="ECO:0000256" key="9">
    <source>
        <dbReference type="ARBA" id="ARBA00022840"/>
    </source>
</evidence>
<comment type="cofactor">
    <cofactor evidence="1">
        <name>Mn(2+)</name>
        <dbReference type="ChEBI" id="CHEBI:29035"/>
    </cofactor>
</comment>
<evidence type="ECO:0000256" key="5">
    <source>
        <dbReference type="ARBA" id="ARBA00012216"/>
    </source>
</evidence>
<dbReference type="InterPro" id="IPR000291">
    <property type="entry name" value="D-Ala_lig_Van_CS"/>
</dbReference>
<protein>
    <recommendedName>
        <fullName evidence="5">D-alanine--D-alanine ligase</fullName>
        <ecNumber evidence="5">6.3.2.4</ecNumber>
    </recommendedName>
</protein>
<keyword evidence="9 14" id="KW-0067">ATP-binding</keyword>
<dbReference type="EC" id="6.3.2.4" evidence="5"/>
<dbReference type="PROSITE" id="PS50975">
    <property type="entry name" value="ATP_GRASP"/>
    <property type="match status" value="1"/>
</dbReference>
<keyword evidence="12" id="KW-0961">Cell wall biogenesis/degradation</keyword>
<dbReference type="Proteomes" id="UP000786183">
    <property type="component" value="Unassembled WGS sequence"/>
</dbReference>
<keyword evidence="17" id="KW-1185">Reference proteome</keyword>
<dbReference type="PROSITE" id="PS00844">
    <property type="entry name" value="DALA_DALA_LIGASE_2"/>
    <property type="match status" value="1"/>
</dbReference>
<evidence type="ECO:0000259" key="15">
    <source>
        <dbReference type="PROSITE" id="PS50975"/>
    </source>
</evidence>